<accession>A0ABR6TMU0</accession>
<name>A0ABR6TMU0_9FIRM</name>
<evidence type="ECO:0000256" key="2">
    <source>
        <dbReference type="ARBA" id="ARBA00022801"/>
    </source>
</evidence>
<keyword evidence="4" id="KW-0067">ATP-binding</keyword>
<dbReference type="PANTHER" id="PTHR11070">
    <property type="entry name" value="UVRD / RECB / PCRA DNA HELICASE FAMILY MEMBER"/>
    <property type="match status" value="1"/>
</dbReference>
<feature type="domain" description="UvrD-like helicase ATP-binding" evidence="5">
    <location>
        <begin position="197"/>
        <end position="404"/>
    </location>
</feature>
<gene>
    <name evidence="6" type="ORF">HLB29_08595</name>
</gene>
<dbReference type="InterPro" id="IPR014016">
    <property type="entry name" value="UvrD-like_ATP-bd"/>
</dbReference>
<dbReference type="SUPFAM" id="SSF52540">
    <property type="entry name" value="P-loop containing nucleoside triphosphate hydrolases"/>
    <property type="match status" value="1"/>
</dbReference>
<dbReference type="InterPro" id="IPR000212">
    <property type="entry name" value="DNA_helicase_UvrD/REP"/>
</dbReference>
<comment type="caution">
    <text evidence="6">The sequence shown here is derived from an EMBL/GenBank/DDBJ whole genome shotgun (WGS) entry which is preliminary data.</text>
</comment>
<reference evidence="6 7" key="1">
    <citation type="submission" date="2020-05" db="EMBL/GenBank/DDBJ databases">
        <title>Draft genome of xy-202 and genomic insight in genome of the genus Peptostreptococcus.</title>
        <authorList>
            <person name="Zhang Z."/>
        </authorList>
    </citation>
    <scope>NUCLEOTIDE SEQUENCE [LARGE SCALE GENOMIC DNA]</scope>
    <source>
        <strain evidence="6 7">DSM 27025</strain>
    </source>
</reference>
<keyword evidence="1" id="KW-0547">Nucleotide-binding</keyword>
<evidence type="ECO:0000256" key="3">
    <source>
        <dbReference type="ARBA" id="ARBA00022806"/>
    </source>
</evidence>
<proteinExistence type="predicted"/>
<dbReference type="Gene3D" id="3.40.50.300">
    <property type="entry name" value="P-loop containing nucleotide triphosphate hydrolases"/>
    <property type="match status" value="2"/>
</dbReference>
<evidence type="ECO:0000256" key="1">
    <source>
        <dbReference type="ARBA" id="ARBA00022741"/>
    </source>
</evidence>
<sequence>MLKSFLNIESNLDSLKLKSFEKTIYENATEEDFIIPKAIPFKGINTDMLYIKNNSILFLKFMDTTEELFSFLDEEIIEIMYEEYNLLSENMKKFFPNINYNYIFVMPYIESIEKTFGYENFVREKIIFGENTFKMSKSNKLLTDYLSEKNNEVELSIFLLNICTEYFVFTTGLNLNKNFKKVIFSNEATEYKLSLMEEEQMTFVSSVNYGNHIIRGGTGTGKSSLLLSRVIKLSKIYPHHKFLLLTFSKQQYNQFREKLDLLYADSDNIELHTFSSFIFKVAKANKLVIDHNLLKKNYDKAFANIMKQIDNTIKNKSMFKGIFIDEGENFTEEEISLVHEFLYKTKNIFNVSFCKSYNINNNLNIFKCRVKAIEYEDDLVLSKNYRQSIEVTDFINKYCENSNNYLSNLRDNLASELFMKTETVLDFTRKVNIVRVEDLDDQINSVIWEVQHFVNDLGYDYKDIAIIYPYNKKKLKNGKVIYFQYMLRKLLEDAGIEYMYADDSITNITPRNGITISNIYSIKSLSFKAVVVCELEMLYNHSVTKEDQDYQINDFAGDLNKVYTAMTRAEEVLSIVISYTPENSDIAKILLESSK</sequence>
<dbReference type="PANTHER" id="PTHR11070:SF2">
    <property type="entry name" value="ATP-DEPENDENT DNA HELICASE SRS2"/>
    <property type="match status" value="1"/>
</dbReference>
<keyword evidence="3" id="KW-0347">Helicase</keyword>
<evidence type="ECO:0000313" key="6">
    <source>
        <dbReference type="EMBL" id="MBC2576736.1"/>
    </source>
</evidence>
<keyword evidence="2" id="KW-0378">Hydrolase</keyword>
<dbReference type="Proteomes" id="UP000713904">
    <property type="component" value="Unassembled WGS sequence"/>
</dbReference>
<keyword evidence="7" id="KW-1185">Reference proteome</keyword>
<dbReference type="EMBL" id="JABGBW010000011">
    <property type="protein sequence ID" value="MBC2576736.1"/>
    <property type="molecule type" value="Genomic_DNA"/>
</dbReference>
<evidence type="ECO:0000313" key="7">
    <source>
        <dbReference type="Proteomes" id="UP000713904"/>
    </source>
</evidence>
<dbReference type="InterPro" id="IPR027417">
    <property type="entry name" value="P-loop_NTPase"/>
</dbReference>
<dbReference type="Pfam" id="PF00580">
    <property type="entry name" value="UvrD-helicase"/>
    <property type="match status" value="1"/>
</dbReference>
<protein>
    <submittedName>
        <fullName evidence="6">AAA family ATPase</fullName>
    </submittedName>
</protein>
<evidence type="ECO:0000256" key="4">
    <source>
        <dbReference type="ARBA" id="ARBA00022840"/>
    </source>
</evidence>
<evidence type="ECO:0000259" key="5">
    <source>
        <dbReference type="Pfam" id="PF00580"/>
    </source>
</evidence>
<organism evidence="6 7">
    <name type="scientific">Peptostreptococcus canis</name>
    <dbReference type="NCBI Taxonomy" id="1159213"/>
    <lineage>
        <taxon>Bacteria</taxon>
        <taxon>Bacillati</taxon>
        <taxon>Bacillota</taxon>
        <taxon>Clostridia</taxon>
        <taxon>Peptostreptococcales</taxon>
        <taxon>Peptostreptococcaceae</taxon>
        <taxon>Peptostreptococcus</taxon>
    </lineage>
</organism>